<dbReference type="Proteomes" id="UP001642540">
    <property type="component" value="Unassembled WGS sequence"/>
</dbReference>
<organism evidence="2 3">
    <name type="scientific">Orchesella dallaii</name>
    <dbReference type="NCBI Taxonomy" id="48710"/>
    <lineage>
        <taxon>Eukaryota</taxon>
        <taxon>Metazoa</taxon>
        <taxon>Ecdysozoa</taxon>
        <taxon>Arthropoda</taxon>
        <taxon>Hexapoda</taxon>
        <taxon>Collembola</taxon>
        <taxon>Entomobryomorpha</taxon>
        <taxon>Entomobryoidea</taxon>
        <taxon>Orchesellidae</taxon>
        <taxon>Orchesellinae</taxon>
        <taxon>Orchesella</taxon>
    </lineage>
</organism>
<feature type="compositionally biased region" description="Acidic residues" evidence="1">
    <location>
        <begin position="55"/>
        <end position="81"/>
    </location>
</feature>
<feature type="compositionally biased region" description="Basic residues" evidence="1">
    <location>
        <begin position="107"/>
        <end position="120"/>
    </location>
</feature>
<reference evidence="2 3" key="1">
    <citation type="submission" date="2024-08" db="EMBL/GenBank/DDBJ databases">
        <authorList>
            <person name="Cucini C."/>
            <person name="Frati F."/>
        </authorList>
    </citation>
    <scope>NUCLEOTIDE SEQUENCE [LARGE SCALE GENOMIC DNA]</scope>
</reference>
<accession>A0ABP1RVP9</accession>
<evidence type="ECO:0000313" key="2">
    <source>
        <dbReference type="EMBL" id="CAL8136732.1"/>
    </source>
</evidence>
<sequence length="182" mass="20026">MPKRKGDQSLEQKIAAARKAMLTAAPRSQEYKEAKKFLEECEAKKKEKDVTEQPGQDETEEDSSDEDDGTDEDDDDDDGVSDEPQPSSSKRTKGNTDEDKGKVVGGGKKKGKISKVPKKKSMKTIVKNYAPDEKADDNIIFFDGNIGSGYSVKLSKWLKNEMCYIQIRKNSTAGANVPATLG</sequence>
<gene>
    <name evidence="2" type="ORF">ODALV1_LOCUS26588</name>
</gene>
<name>A0ABP1RVP9_9HEXA</name>
<evidence type="ECO:0000313" key="3">
    <source>
        <dbReference type="Proteomes" id="UP001642540"/>
    </source>
</evidence>
<proteinExistence type="predicted"/>
<evidence type="ECO:0000256" key="1">
    <source>
        <dbReference type="SAM" id="MobiDB-lite"/>
    </source>
</evidence>
<dbReference type="EMBL" id="CAXLJM020000111">
    <property type="protein sequence ID" value="CAL8136732.1"/>
    <property type="molecule type" value="Genomic_DNA"/>
</dbReference>
<protein>
    <submittedName>
        <fullName evidence="2">Uncharacterized protein</fullName>
    </submittedName>
</protein>
<feature type="region of interest" description="Disordered" evidence="1">
    <location>
        <begin position="43"/>
        <end position="120"/>
    </location>
</feature>
<keyword evidence="3" id="KW-1185">Reference proteome</keyword>
<comment type="caution">
    <text evidence="2">The sequence shown here is derived from an EMBL/GenBank/DDBJ whole genome shotgun (WGS) entry which is preliminary data.</text>
</comment>